<evidence type="ECO:0000256" key="4">
    <source>
        <dbReference type="SAM" id="Coils"/>
    </source>
</evidence>
<evidence type="ECO:0000256" key="2">
    <source>
        <dbReference type="ARBA" id="ARBA00029447"/>
    </source>
</evidence>
<feature type="transmembrane region" description="Helical" evidence="5">
    <location>
        <begin position="21"/>
        <end position="44"/>
    </location>
</feature>
<reference evidence="7 8" key="1">
    <citation type="submission" date="2019-03" db="EMBL/GenBank/DDBJ databases">
        <title>Genomic Encyclopedia of Type Strains, Phase IV (KMG-IV): sequencing the most valuable type-strain genomes for metagenomic binning, comparative biology and taxonomic classification.</title>
        <authorList>
            <person name="Goeker M."/>
        </authorList>
    </citation>
    <scope>NUCLEOTIDE SEQUENCE [LARGE SCALE GENOMIC DNA]</scope>
    <source>
        <strain evidence="7 8">DSM 654</strain>
    </source>
</reference>
<dbReference type="Gene3D" id="1.10.287.950">
    <property type="entry name" value="Methyl-accepting chemotaxis protein"/>
    <property type="match status" value="1"/>
</dbReference>
<name>A0A4R3VKP1_ROSSA</name>
<dbReference type="Pfam" id="PF00015">
    <property type="entry name" value="MCPsignal"/>
    <property type="match status" value="1"/>
</dbReference>
<dbReference type="SUPFAM" id="SSF58104">
    <property type="entry name" value="Methyl-accepting chemotaxis protein (MCP) signaling domain"/>
    <property type="match status" value="1"/>
</dbReference>
<evidence type="ECO:0000256" key="3">
    <source>
        <dbReference type="PROSITE-ProRule" id="PRU00284"/>
    </source>
</evidence>
<protein>
    <submittedName>
        <fullName evidence="7">Methyl-accepting chemotaxis protein</fullName>
    </submittedName>
</protein>
<dbReference type="GO" id="GO:0005886">
    <property type="term" value="C:plasma membrane"/>
    <property type="evidence" value="ECO:0007669"/>
    <property type="project" value="TreeGrafter"/>
</dbReference>
<keyword evidence="3" id="KW-0807">Transducer</keyword>
<dbReference type="AlphaFoldDB" id="A0A4R3VKP1"/>
<evidence type="ECO:0000313" key="8">
    <source>
        <dbReference type="Proteomes" id="UP000295110"/>
    </source>
</evidence>
<keyword evidence="8" id="KW-1185">Reference proteome</keyword>
<dbReference type="SMART" id="SM00283">
    <property type="entry name" value="MA"/>
    <property type="match status" value="1"/>
</dbReference>
<accession>A0A4R3VKP1</accession>
<keyword evidence="1" id="KW-0145">Chemotaxis</keyword>
<dbReference type="GO" id="GO:0007165">
    <property type="term" value="P:signal transduction"/>
    <property type="evidence" value="ECO:0007669"/>
    <property type="project" value="UniProtKB-KW"/>
</dbReference>
<organism evidence="7 8">
    <name type="scientific">Roseateles saccharophilus</name>
    <name type="common">Pseudomonas saccharophila</name>
    <dbReference type="NCBI Taxonomy" id="304"/>
    <lineage>
        <taxon>Bacteria</taxon>
        <taxon>Pseudomonadati</taxon>
        <taxon>Pseudomonadota</taxon>
        <taxon>Betaproteobacteria</taxon>
        <taxon>Burkholderiales</taxon>
        <taxon>Sphaerotilaceae</taxon>
        <taxon>Roseateles</taxon>
    </lineage>
</organism>
<dbReference type="EMBL" id="SMBU01000001">
    <property type="protein sequence ID" value="TCV04424.1"/>
    <property type="molecule type" value="Genomic_DNA"/>
</dbReference>
<keyword evidence="4" id="KW-0175">Coiled coil</keyword>
<dbReference type="PANTHER" id="PTHR43531">
    <property type="entry name" value="PROTEIN ICFG"/>
    <property type="match status" value="1"/>
</dbReference>
<dbReference type="InterPro" id="IPR004089">
    <property type="entry name" value="MCPsignal_dom"/>
</dbReference>
<keyword evidence="5" id="KW-1133">Transmembrane helix</keyword>
<feature type="transmembrane region" description="Helical" evidence="5">
    <location>
        <begin position="208"/>
        <end position="228"/>
    </location>
</feature>
<dbReference type="Proteomes" id="UP000295110">
    <property type="component" value="Unassembled WGS sequence"/>
</dbReference>
<feature type="coiled-coil region" evidence="4">
    <location>
        <begin position="165"/>
        <end position="195"/>
    </location>
</feature>
<dbReference type="PANTHER" id="PTHR43531:SF11">
    <property type="entry name" value="METHYL-ACCEPTING CHEMOTAXIS PROTEIN 3"/>
    <property type="match status" value="1"/>
</dbReference>
<proteinExistence type="inferred from homology"/>
<dbReference type="RefSeq" id="WP_132569123.1">
    <property type="nucleotide sequence ID" value="NZ_CBCSGL010000004.1"/>
</dbReference>
<gene>
    <name evidence="7" type="ORF">EV671_1001179</name>
</gene>
<dbReference type="GO" id="GO:0004888">
    <property type="term" value="F:transmembrane signaling receptor activity"/>
    <property type="evidence" value="ECO:0007669"/>
    <property type="project" value="TreeGrafter"/>
</dbReference>
<keyword evidence="5" id="KW-0812">Transmembrane</keyword>
<evidence type="ECO:0000259" key="6">
    <source>
        <dbReference type="PROSITE" id="PS50111"/>
    </source>
</evidence>
<comment type="similarity">
    <text evidence="2">Belongs to the methyl-accepting chemotaxis (MCP) protein family.</text>
</comment>
<dbReference type="PROSITE" id="PS50111">
    <property type="entry name" value="CHEMOTAXIS_TRANSDUC_2"/>
    <property type="match status" value="1"/>
</dbReference>
<evidence type="ECO:0000256" key="5">
    <source>
        <dbReference type="SAM" id="Phobius"/>
    </source>
</evidence>
<keyword evidence="5" id="KW-0472">Membrane</keyword>
<comment type="caution">
    <text evidence="7">The sequence shown here is derived from an EMBL/GenBank/DDBJ whole genome shotgun (WGS) entry which is preliminary data.</text>
</comment>
<evidence type="ECO:0000313" key="7">
    <source>
        <dbReference type="EMBL" id="TCV04424.1"/>
    </source>
</evidence>
<dbReference type="GO" id="GO:0006935">
    <property type="term" value="P:chemotaxis"/>
    <property type="evidence" value="ECO:0007669"/>
    <property type="project" value="UniProtKB-KW"/>
</dbReference>
<evidence type="ECO:0000256" key="1">
    <source>
        <dbReference type="ARBA" id="ARBA00022500"/>
    </source>
</evidence>
<feature type="domain" description="Methyl-accepting transducer" evidence="6">
    <location>
        <begin position="289"/>
        <end position="518"/>
    </location>
</feature>
<dbReference type="InterPro" id="IPR051310">
    <property type="entry name" value="MCP_chemotaxis"/>
</dbReference>
<sequence length="541" mass="56773">MSPKLPYRRPSLAHRWRATPLAIKLAITPLLASAALAFVGVAGWHGLTNAQAAADEFNDERLPATEFVGELDVRIATFREASYQVFTQASAGLSADVVAESARRVHALKSETEGLLHAQTDSGFWDEGEHRRFEAITQSFDAFAKAAQEAVDTGGKDLPAAERLMTAADQQFQGLQEQVTQLRQAERQRAQAAAQSSRDAVDGAKTHLVVVGLVGLLLAATTASLQAIGIRRRLKRASEWAGRIAQGDLRLPQADPLLASSRDDGDRLLASLSSAGGGLTRLVGEIQLASEGVAQAAAQIAAGNTELSHRTETAAASLQTTSASVERIRHAVDGNAQSAITVERLAAETAEAGRIGFDTANAARVTMQELARQATSIRELVESIEGLAAQSHLLSLNAAVEAARAGEAGRGFAVVAGEVRSLARSSQALAEQIRQVVAQSVQAIAEGEKGAARMHDQMGRILEYARGLALDMQGISTASRSQASEVNAIHGALTGLDRDTQSNAALVEEASAAAQLLRDQAATLQGLVATFQLGDGAASAN</sequence>